<dbReference type="GO" id="GO:0005886">
    <property type="term" value="C:plasma membrane"/>
    <property type="evidence" value="ECO:0007669"/>
    <property type="project" value="UniProtKB-SubCell"/>
</dbReference>
<dbReference type="STRING" id="1132855.GCA_000384255_01636"/>
<comment type="function">
    <text evidence="7">Part of the MsrPQ system that repairs oxidized periplasmic proteins containing methionine sulfoxide residues (Met-O), using respiratory chain electrons. Thus protects these proteins from oxidative-stress damage caused by reactive species of oxygen and chlorine generated by the host defense mechanisms. MsrPQ is essential for the maintenance of envelope integrity under bleach stress, rescuing a wide series of structurally unrelated periplasmic proteins from methionine oxidation. MsrQ provides electrons for reduction to the reductase catalytic subunit MsrP, using the quinone pool of the respiratory chain.</text>
</comment>
<keyword evidence="7" id="KW-0479">Metal-binding</keyword>
<evidence type="ECO:0000256" key="5">
    <source>
        <dbReference type="ARBA" id="ARBA00023004"/>
    </source>
</evidence>
<evidence type="ECO:0000256" key="4">
    <source>
        <dbReference type="ARBA" id="ARBA00022989"/>
    </source>
</evidence>
<feature type="transmembrane region" description="Helical" evidence="7">
    <location>
        <begin position="183"/>
        <end position="200"/>
    </location>
</feature>
<dbReference type="InterPro" id="IPR022837">
    <property type="entry name" value="MsrQ-like"/>
</dbReference>
<keyword evidence="7" id="KW-0349">Heme</keyword>
<keyword evidence="7" id="KW-0288">FMN</keyword>
<dbReference type="GO" id="GO:0046872">
    <property type="term" value="F:metal ion binding"/>
    <property type="evidence" value="ECO:0007669"/>
    <property type="project" value="UniProtKB-KW"/>
</dbReference>
<dbReference type="PANTHER" id="PTHR36964">
    <property type="entry name" value="PROTEIN-METHIONINE-SULFOXIDE REDUCTASE HEME-BINDING SUBUNIT MSRQ"/>
    <property type="match status" value="1"/>
</dbReference>
<dbReference type="GO" id="GO:0030091">
    <property type="term" value="P:protein repair"/>
    <property type="evidence" value="ECO:0007669"/>
    <property type="project" value="UniProtKB-UniRule"/>
</dbReference>
<comment type="cofactor">
    <cofactor evidence="7">
        <name>FMN</name>
        <dbReference type="ChEBI" id="CHEBI:58210"/>
    </cofactor>
    <text evidence="7">Binds 1 FMN per subunit.</text>
</comment>
<feature type="transmembrane region" description="Helical" evidence="7">
    <location>
        <begin position="59"/>
        <end position="80"/>
    </location>
</feature>
<feature type="domain" description="Ferric oxidoreductase" evidence="8">
    <location>
        <begin position="55"/>
        <end position="169"/>
    </location>
</feature>
<evidence type="ECO:0000256" key="2">
    <source>
        <dbReference type="ARBA" id="ARBA00022448"/>
    </source>
</evidence>
<name>A0A351RAB0_9PROT</name>
<evidence type="ECO:0000313" key="9">
    <source>
        <dbReference type="EMBL" id="HBA08981.1"/>
    </source>
</evidence>
<feature type="transmembrane region" description="Helical" evidence="7">
    <location>
        <begin position="21"/>
        <end position="39"/>
    </location>
</feature>
<dbReference type="Pfam" id="PF01794">
    <property type="entry name" value="Ferric_reduct"/>
    <property type="match status" value="1"/>
</dbReference>
<feature type="transmembrane region" description="Helical" evidence="7">
    <location>
        <begin position="159"/>
        <end position="177"/>
    </location>
</feature>
<evidence type="ECO:0000256" key="7">
    <source>
        <dbReference type="HAMAP-Rule" id="MF_01207"/>
    </source>
</evidence>
<comment type="similarity">
    <text evidence="7">Belongs to the MsrQ family.</text>
</comment>
<feature type="transmembrane region" description="Helical" evidence="7">
    <location>
        <begin position="87"/>
        <end position="106"/>
    </location>
</feature>
<evidence type="ECO:0000259" key="8">
    <source>
        <dbReference type="Pfam" id="PF01794"/>
    </source>
</evidence>
<evidence type="ECO:0000256" key="6">
    <source>
        <dbReference type="ARBA" id="ARBA00023136"/>
    </source>
</evidence>
<comment type="subunit">
    <text evidence="7">Heterodimer of a catalytic subunit (MsrP) and a heme-binding subunit (MsrQ).</text>
</comment>
<comment type="subcellular location">
    <subcellularLocation>
        <location evidence="7">Cell membrane</location>
        <topology evidence="7">Multi-pass membrane protein</topology>
    </subcellularLocation>
    <subcellularLocation>
        <location evidence="1">Membrane</location>
        <topology evidence="1">Multi-pass membrane protein</topology>
    </subcellularLocation>
</comment>
<dbReference type="GO" id="GO:0016679">
    <property type="term" value="F:oxidoreductase activity, acting on diphenols and related substances as donors"/>
    <property type="evidence" value="ECO:0007669"/>
    <property type="project" value="TreeGrafter"/>
</dbReference>
<evidence type="ECO:0000313" key="10">
    <source>
        <dbReference type="Proteomes" id="UP000264313"/>
    </source>
</evidence>
<accession>A0A351RAB0</accession>
<dbReference type="GO" id="GO:0009055">
    <property type="term" value="F:electron transfer activity"/>
    <property type="evidence" value="ECO:0007669"/>
    <property type="project" value="UniProtKB-UniRule"/>
</dbReference>
<proteinExistence type="inferred from homology"/>
<dbReference type="GO" id="GO:0010181">
    <property type="term" value="F:FMN binding"/>
    <property type="evidence" value="ECO:0007669"/>
    <property type="project" value="UniProtKB-UniRule"/>
</dbReference>
<keyword evidence="5 7" id="KW-0408">Iron</keyword>
<dbReference type="EMBL" id="DNAA01000123">
    <property type="protein sequence ID" value="HBA08981.1"/>
    <property type="molecule type" value="Genomic_DNA"/>
</dbReference>
<keyword evidence="6 7" id="KW-0472">Membrane</keyword>
<sequence length="221" mass="26192">MQIKQLLRRTPNKKQIGRIKFVLFVLCLVPFMRLIWLGINDGLSANPIEFVERSTGFWALFILLLTLSLSPIRLLFGYVWPLQFRRMLGLMMFFYASLHITIYLWLDYGFDWNDILKDIIKHPYVLVGALAYLLTVPLALTSNQYMVQKLRERWKQLHLTVYLIAILGVVHFWWLVKKDIREPLFYAVVLGLLLGVRLFYKLRQIKSKSEKIRKMKLSLSV</sequence>
<dbReference type="GO" id="GO:0020037">
    <property type="term" value="F:heme binding"/>
    <property type="evidence" value="ECO:0007669"/>
    <property type="project" value="UniProtKB-UniRule"/>
</dbReference>
<keyword evidence="7" id="KW-1003">Cell membrane</keyword>
<evidence type="ECO:0000256" key="3">
    <source>
        <dbReference type="ARBA" id="ARBA00022692"/>
    </source>
</evidence>
<comment type="caution">
    <text evidence="9">The sequence shown here is derived from an EMBL/GenBank/DDBJ whole genome shotgun (WGS) entry which is preliminary data.</text>
</comment>
<keyword evidence="7" id="KW-0285">Flavoprotein</keyword>
<keyword evidence="3 7" id="KW-0812">Transmembrane</keyword>
<protein>
    <recommendedName>
        <fullName evidence="7">Protein-methionine-sulfoxide reductase heme-binding subunit MsrQ</fullName>
    </recommendedName>
    <alternativeName>
        <fullName evidence="7">Flavocytochrome MsrQ</fullName>
    </alternativeName>
</protein>
<dbReference type="AlphaFoldDB" id="A0A351RAB0"/>
<organism evidence="9 10">
    <name type="scientific">Methylotenera mobilis</name>
    <dbReference type="NCBI Taxonomy" id="359408"/>
    <lineage>
        <taxon>Bacteria</taxon>
        <taxon>Pseudomonadati</taxon>
        <taxon>Pseudomonadota</taxon>
        <taxon>Betaproteobacteria</taxon>
        <taxon>Nitrosomonadales</taxon>
        <taxon>Methylophilaceae</taxon>
        <taxon>Methylotenera</taxon>
    </lineage>
</organism>
<dbReference type="HAMAP" id="MF_01207">
    <property type="entry name" value="MsrQ"/>
    <property type="match status" value="1"/>
</dbReference>
<dbReference type="Proteomes" id="UP000264313">
    <property type="component" value="Unassembled WGS sequence"/>
</dbReference>
<gene>
    <name evidence="7" type="primary">msrQ</name>
    <name evidence="9" type="ORF">DCW48_05085</name>
</gene>
<keyword evidence="7" id="KW-0249">Electron transport</keyword>
<keyword evidence="4 7" id="KW-1133">Transmembrane helix</keyword>
<comment type="cofactor">
    <cofactor evidence="7">
        <name>heme b</name>
        <dbReference type="ChEBI" id="CHEBI:60344"/>
    </cofactor>
    <text evidence="7">Binds 1 heme b (iron(II)-protoporphyrin IX) group per subunit.</text>
</comment>
<reference evidence="9 10" key="1">
    <citation type="journal article" date="2018" name="Nat. Biotechnol.">
        <title>A standardized bacterial taxonomy based on genome phylogeny substantially revises the tree of life.</title>
        <authorList>
            <person name="Parks D.H."/>
            <person name="Chuvochina M."/>
            <person name="Waite D.W."/>
            <person name="Rinke C."/>
            <person name="Skarshewski A."/>
            <person name="Chaumeil P.A."/>
            <person name="Hugenholtz P."/>
        </authorList>
    </citation>
    <scope>NUCLEOTIDE SEQUENCE [LARGE SCALE GENOMIC DNA]</scope>
    <source>
        <strain evidence="9">UBA9958</strain>
    </source>
</reference>
<dbReference type="PANTHER" id="PTHR36964:SF1">
    <property type="entry name" value="PROTEIN-METHIONINE-SULFOXIDE REDUCTASE HEME-BINDING SUBUNIT MSRQ"/>
    <property type="match status" value="1"/>
</dbReference>
<evidence type="ECO:0000256" key="1">
    <source>
        <dbReference type="ARBA" id="ARBA00004141"/>
    </source>
</evidence>
<feature type="transmembrane region" description="Helical" evidence="7">
    <location>
        <begin position="126"/>
        <end position="147"/>
    </location>
</feature>
<dbReference type="InterPro" id="IPR013130">
    <property type="entry name" value="Fe3_Rdtase_TM_dom"/>
</dbReference>
<keyword evidence="2 7" id="KW-0813">Transport</keyword>